<protein>
    <submittedName>
        <fullName evidence="2">Uncharacterized protein</fullName>
    </submittedName>
</protein>
<gene>
    <name evidence="2" type="ORF">PCOR1329_LOCUS47017</name>
</gene>
<sequence>MRSEAVGARSDALGVSSAERLEERAKKLQEHFEQAQHCMNSINALCEEADACILKSQTTLNKTAKKIHDLTRRASNLHLGQDAHHAVDDFGEAVHQPEISSRRGKVGRAAAAPAPQLR</sequence>
<evidence type="ECO:0000313" key="3">
    <source>
        <dbReference type="Proteomes" id="UP001189429"/>
    </source>
</evidence>
<organism evidence="2 3">
    <name type="scientific">Prorocentrum cordatum</name>
    <dbReference type="NCBI Taxonomy" id="2364126"/>
    <lineage>
        <taxon>Eukaryota</taxon>
        <taxon>Sar</taxon>
        <taxon>Alveolata</taxon>
        <taxon>Dinophyceae</taxon>
        <taxon>Prorocentrales</taxon>
        <taxon>Prorocentraceae</taxon>
        <taxon>Prorocentrum</taxon>
    </lineage>
</organism>
<comment type="caution">
    <text evidence="2">The sequence shown here is derived from an EMBL/GenBank/DDBJ whole genome shotgun (WGS) entry which is preliminary data.</text>
</comment>
<accession>A0ABN9UBF9</accession>
<reference evidence="2" key="1">
    <citation type="submission" date="2023-10" db="EMBL/GenBank/DDBJ databases">
        <authorList>
            <person name="Chen Y."/>
            <person name="Shah S."/>
            <person name="Dougan E. K."/>
            <person name="Thang M."/>
            <person name="Chan C."/>
        </authorList>
    </citation>
    <scope>NUCLEOTIDE SEQUENCE [LARGE SCALE GENOMIC DNA]</scope>
</reference>
<name>A0ABN9UBF9_9DINO</name>
<proteinExistence type="predicted"/>
<feature type="region of interest" description="Disordered" evidence="1">
    <location>
        <begin position="88"/>
        <end position="118"/>
    </location>
</feature>
<keyword evidence="3" id="KW-1185">Reference proteome</keyword>
<evidence type="ECO:0000256" key="1">
    <source>
        <dbReference type="SAM" id="MobiDB-lite"/>
    </source>
</evidence>
<evidence type="ECO:0000313" key="2">
    <source>
        <dbReference type="EMBL" id="CAK0856726.1"/>
    </source>
</evidence>
<dbReference type="Proteomes" id="UP001189429">
    <property type="component" value="Unassembled WGS sequence"/>
</dbReference>
<dbReference type="EMBL" id="CAUYUJ010015660">
    <property type="protein sequence ID" value="CAK0856726.1"/>
    <property type="molecule type" value="Genomic_DNA"/>
</dbReference>